<organism evidence="1 2">
    <name type="scientific">Laribacter hongkongensis</name>
    <dbReference type="NCBI Taxonomy" id="168471"/>
    <lineage>
        <taxon>Bacteria</taxon>
        <taxon>Pseudomonadati</taxon>
        <taxon>Pseudomonadota</taxon>
        <taxon>Betaproteobacteria</taxon>
        <taxon>Neisseriales</taxon>
        <taxon>Aquaspirillaceae</taxon>
        <taxon>Laribacter</taxon>
    </lineage>
</organism>
<dbReference type="Proteomes" id="UP000197424">
    <property type="component" value="Chromosome"/>
</dbReference>
<dbReference type="AlphaFoldDB" id="A0A248LJW9"/>
<accession>A0A248LJW9</accession>
<evidence type="ECO:0000313" key="1">
    <source>
        <dbReference type="EMBL" id="ASJ24952.1"/>
    </source>
</evidence>
<protein>
    <submittedName>
        <fullName evidence="1">Uncharacterized protein</fullName>
    </submittedName>
</protein>
<reference evidence="2" key="1">
    <citation type="submission" date="2017-06" db="EMBL/GenBank/DDBJ databases">
        <title>Whole genome sequence of Laribacter hongkongensis LHGZ1.</title>
        <authorList>
            <person name="Chen D."/>
            <person name="Wu H."/>
            <person name="Chen J."/>
        </authorList>
    </citation>
    <scope>NUCLEOTIDE SEQUENCE [LARGE SCALE GENOMIC DNA]</scope>
    <source>
        <strain evidence="2">LHGZ1</strain>
    </source>
</reference>
<dbReference type="EMBL" id="CP022115">
    <property type="protein sequence ID" value="ASJ24952.1"/>
    <property type="molecule type" value="Genomic_DNA"/>
</dbReference>
<proteinExistence type="predicted"/>
<sequence length="55" mass="6348">MTINTSYFMTLSVVCHKKHNLKCFMLDCILMTILSASNGHVVRQFDGCWKITIRP</sequence>
<name>A0A248LJW9_9NEIS</name>
<evidence type="ECO:0000313" key="2">
    <source>
        <dbReference type="Proteomes" id="UP000197424"/>
    </source>
</evidence>
<gene>
    <name evidence="1" type="ORF">LHGZ1_2121</name>
</gene>